<evidence type="ECO:0000256" key="4">
    <source>
        <dbReference type="ARBA" id="ARBA00023098"/>
    </source>
</evidence>
<organism evidence="7 8">
    <name type="scientific">Angustibacter luteus</name>
    <dbReference type="NCBI Taxonomy" id="658456"/>
    <lineage>
        <taxon>Bacteria</taxon>
        <taxon>Bacillati</taxon>
        <taxon>Actinomycetota</taxon>
        <taxon>Actinomycetes</taxon>
        <taxon>Kineosporiales</taxon>
        <taxon>Kineosporiaceae</taxon>
    </lineage>
</organism>
<evidence type="ECO:0000259" key="6">
    <source>
        <dbReference type="Pfam" id="PF13193"/>
    </source>
</evidence>
<dbReference type="PANTHER" id="PTHR43859">
    <property type="entry name" value="ACYL-ACTIVATING ENZYME"/>
    <property type="match status" value="1"/>
</dbReference>
<dbReference type="Pfam" id="PF00501">
    <property type="entry name" value="AMP-binding"/>
    <property type="match status" value="1"/>
</dbReference>
<feature type="domain" description="AMP-binding enzyme C-terminal" evidence="6">
    <location>
        <begin position="444"/>
        <end position="519"/>
    </location>
</feature>
<protein>
    <submittedName>
        <fullName evidence="7">Long-chain-fatty-acid--CoA ligase</fullName>
        <ecNumber evidence="7">6.2.1.3</ecNumber>
    </submittedName>
</protein>
<gene>
    <name evidence="7" type="ORF">ACFQDO_09880</name>
</gene>
<dbReference type="RefSeq" id="WP_345716236.1">
    <property type="nucleotide sequence ID" value="NZ_BAABFP010000004.1"/>
</dbReference>
<dbReference type="Pfam" id="PF13193">
    <property type="entry name" value="AMP-binding_C"/>
    <property type="match status" value="1"/>
</dbReference>
<dbReference type="InterPro" id="IPR025110">
    <property type="entry name" value="AMP-bd_C"/>
</dbReference>
<reference evidence="8" key="1">
    <citation type="journal article" date="2019" name="Int. J. Syst. Evol. Microbiol.">
        <title>The Global Catalogue of Microorganisms (GCM) 10K type strain sequencing project: providing services to taxonomists for standard genome sequencing and annotation.</title>
        <authorList>
            <consortium name="The Broad Institute Genomics Platform"/>
            <consortium name="The Broad Institute Genome Sequencing Center for Infectious Disease"/>
            <person name="Wu L."/>
            <person name="Ma J."/>
        </authorList>
    </citation>
    <scope>NUCLEOTIDE SEQUENCE [LARGE SCALE GENOMIC DNA]</scope>
    <source>
        <strain evidence="8">KACC 14249</strain>
    </source>
</reference>
<keyword evidence="8" id="KW-1185">Reference proteome</keyword>
<comment type="similarity">
    <text evidence="1">Belongs to the ATP-dependent AMP-binding enzyme family.</text>
</comment>
<sequence>MMDLPLTTWLLFEGAATHHSQVEIVTRLPSADVHRYTYSDFALRAKQLMNALDTLGLPSGAVVATLAWNGYRHLEAYFAIPCSGRVLHTLNIRLSADELAFVMQDAGDSTVLVDLEFLPMLLDVAERVPSLRHIIVLADNPGSTDPRVLGYEQLLTDEPTHYSALELDERAAASLCYTSGTTGRPKGVVSSHRSVFLHALAVTSAAGMAFGPGDCVLPQVPMFHASAWGMPYAAVAVGAKLVFFGGPLEASPFVELLLNEQVTVTAAVPTVWVSVADELEQRSDPGRYLRHIISGGSQPPRTLIERYLRNLRIPIVQAWGMTETSPLASVAWPQHRMLGWDEDNVTDAARRQAGLPVPGIAVRIRDEGGAPVDFDGESMGSLEVRGPWVADSYLHGHGSENFTADGWFVTGDVAIGSEDGYFVISDRTKDLIKSGGEWISSVDMEAAIMAMPGIVEAAVIAVPDPKWVERPVAFVVVQPGQNVEPSSIRAHLLANGFANWQLPDRVELIDEVPKTAVGKFDKKVLRARETS</sequence>
<dbReference type="Gene3D" id="3.40.50.12780">
    <property type="entry name" value="N-terminal domain of ligase-like"/>
    <property type="match status" value="1"/>
</dbReference>
<dbReference type="InterPro" id="IPR000873">
    <property type="entry name" value="AMP-dep_synth/lig_dom"/>
</dbReference>
<evidence type="ECO:0000313" key="7">
    <source>
        <dbReference type="EMBL" id="MFC6007436.1"/>
    </source>
</evidence>
<dbReference type="EC" id="6.2.1.3" evidence="7"/>
<dbReference type="NCBIfam" id="NF004837">
    <property type="entry name" value="PRK06187.1"/>
    <property type="match status" value="1"/>
</dbReference>
<dbReference type="PROSITE" id="PS00455">
    <property type="entry name" value="AMP_BINDING"/>
    <property type="match status" value="1"/>
</dbReference>
<keyword evidence="2 7" id="KW-0436">Ligase</keyword>
<dbReference type="Proteomes" id="UP001596189">
    <property type="component" value="Unassembled WGS sequence"/>
</dbReference>
<comment type="caution">
    <text evidence="7">The sequence shown here is derived from an EMBL/GenBank/DDBJ whole genome shotgun (WGS) entry which is preliminary data.</text>
</comment>
<dbReference type="InterPro" id="IPR045851">
    <property type="entry name" value="AMP-bd_C_sf"/>
</dbReference>
<dbReference type="GO" id="GO:0004467">
    <property type="term" value="F:long-chain fatty acid-CoA ligase activity"/>
    <property type="evidence" value="ECO:0007669"/>
    <property type="project" value="UniProtKB-EC"/>
</dbReference>
<dbReference type="InterPro" id="IPR042099">
    <property type="entry name" value="ANL_N_sf"/>
</dbReference>
<evidence type="ECO:0000256" key="3">
    <source>
        <dbReference type="ARBA" id="ARBA00022832"/>
    </source>
</evidence>
<dbReference type="EMBL" id="JBHSRD010000003">
    <property type="protein sequence ID" value="MFC6007436.1"/>
    <property type="molecule type" value="Genomic_DNA"/>
</dbReference>
<dbReference type="PANTHER" id="PTHR43859:SF4">
    <property type="entry name" value="BUTANOATE--COA LIGASE AAE1-RELATED"/>
    <property type="match status" value="1"/>
</dbReference>
<evidence type="ECO:0000256" key="2">
    <source>
        <dbReference type="ARBA" id="ARBA00022598"/>
    </source>
</evidence>
<dbReference type="Gene3D" id="3.30.300.30">
    <property type="match status" value="1"/>
</dbReference>
<evidence type="ECO:0000256" key="1">
    <source>
        <dbReference type="ARBA" id="ARBA00006432"/>
    </source>
</evidence>
<evidence type="ECO:0000313" key="8">
    <source>
        <dbReference type="Proteomes" id="UP001596189"/>
    </source>
</evidence>
<keyword evidence="4" id="KW-0443">Lipid metabolism</keyword>
<feature type="domain" description="AMP-dependent synthetase/ligase" evidence="5">
    <location>
        <begin position="16"/>
        <end position="394"/>
    </location>
</feature>
<evidence type="ECO:0000259" key="5">
    <source>
        <dbReference type="Pfam" id="PF00501"/>
    </source>
</evidence>
<dbReference type="InterPro" id="IPR020845">
    <property type="entry name" value="AMP-binding_CS"/>
</dbReference>
<proteinExistence type="inferred from homology"/>
<name>A0ABW1JDL1_9ACTN</name>
<keyword evidence="3" id="KW-0276">Fatty acid metabolism</keyword>
<accession>A0ABW1JDL1</accession>
<dbReference type="SUPFAM" id="SSF56801">
    <property type="entry name" value="Acetyl-CoA synthetase-like"/>
    <property type="match status" value="1"/>
</dbReference>